<dbReference type="EMBL" id="UINC01071236">
    <property type="protein sequence ID" value="SVC05980.1"/>
    <property type="molecule type" value="Genomic_DNA"/>
</dbReference>
<evidence type="ECO:0000256" key="1">
    <source>
        <dbReference type="ARBA" id="ARBA00022723"/>
    </source>
</evidence>
<keyword evidence="4" id="KW-0456">Lyase</keyword>
<proteinExistence type="predicted"/>
<dbReference type="SUPFAM" id="SSF110581">
    <property type="entry name" value="Indigoidine synthase A-like"/>
    <property type="match status" value="1"/>
</dbReference>
<dbReference type="GO" id="GO:0016798">
    <property type="term" value="F:hydrolase activity, acting on glycosyl bonds"/>
    <property type="evidence" value="ECO:0007669"/>
    <property type="project" value="UniProtKB-KW"/>
</dbReference>
<evidence type="ECO:0000256" key="2">
    <source>
        <dbReference type="ARBA" id="ARBA00022801"/>
    </source>
</evidence>
<protein>
    <recommendedName>
        <fullName evidence="7">Pseudouridine-5'-phosphate glycosidase</fullName>
    </recommendedName>
</protein>
<keyword evidence="2" id="KW-0378">Hydrolase</keyword>
<reference evidence="6" key="1">
    <citation type="submission" date="2018-05" db="EMBL/GenBank/DDBJ databases">
        <authorList>
            <person name="Lanie J.A."/>
            <person name="Ng W.-L."/>
            <person name="Kazmierczak K.M."/>
            <person name="Andrzejewski T.M."/>
            <person name="Davidsen T.M."/>
            <person name="Wayne K.J."/>
            <person name="Tettelin H."/>
            <person name="Glass J.I."/>
            <person name="Rusch D."/>
            <person name="Podicherti R."/>
            <person name="Tsui H.-C.T."/>
            <person name="Winkler M.E."/>
        </authorList>
    </citation>
    <scope>NUCLEOTIDE SEQUENCE</scope>
</reference>
<feature type="non-terminal residue" evidence="6">
    <location>
        <position position="291"/>
    </location>
</feature>
<dbReference type="Gene3D" id="3.40.1790.10">
    <property type="entry name" value="Indigoidine synthase domain"/>
    <property type="match status" value="1"/>
</dbReference>
<keyword evidence="5" id="KW-0326">Glycosidase</keyword>
<name>A0A382J1R2_9ZZZZ</name>
<dbReference type="PANTHER" id="PTHR42909">
    <property type="entry name" value="ZGC:136858"/>
    <property type="match status" value="1"/>
</dbReference>
<organism evidence="6">
    <name type="scientific">marine metagenome</name>
    <dbReference type="NCBI Taxonomy" id="408172"/>
    <lineage>
        <taxon>unclassified sequences</taxon>
        <taxon>metagenomes</taxon>
        <taxon>ecological metagenomes</taxon>
    </lineage>
</organism>
<dbReference type="InterPro" id="IPR022830">
    <property type="entry name" value="Indigdn_synthA-like"/>
</dbReference>
<evidence type="ECO:0000313" key="6">
    <source>
        <dbReference type="EMBL" id="SVC05980.1"/>
    </source>
</evidence>
<dbReference type="AlphaFoldDB" id="A0A382J1R2"/>
<dbReference type="InterPro" id="IPR007342">
    <property type="entry name" value="PsuG"/>
</dbReference>
<evidence type="ECO:0000256" key="5">
    <source>
        <dbReference type="ARBA" id="ARBA00023295"/>
    </source>
</evidence>
<accession>A0A382J1R2</accession>
<evidence type="ECO:0000256" key="4">
    <source>
        <dbReference type="ARBA" id="ARBA00023239"/>
    </source>
</evidence>
<dbReference type="PANTHER" id="PTHR42909:SF1">
    <property type="entry name" value="CARBOHYDRATE KINASE PFKB DOMAIN-CONTAINING PROTEIN"/>
    <property type="match status" value="1"/>
</dbReference>
<dbReference type="GO" id="GO:0046872">
    <property type="term" value="F:metal ion binding"/>
    <property type="evidence" value="ECO:0007669"/>
    <property type="project" value="UniProtKB-KW"/>
</dbReference>
<dbReference type="Pfam" id="PF04227">
    <property type="entry name" value="Indigoidine_A"/>
    <property type="match status" value="1"/>
</dbReference>
<gene>
    <name evidence="6" type="ORF">METZ01_LOCUS258834</name>
</gene>
<evidence type="ECO:0008006" key="7">
    <source>
        <dbReference type="Google" id="ProtNLM"/>
    </source>
</evidence>
<keyword evidence="3" id="KW-0464">Manganese</keyword>
<dbReference type="GO" id="GO:0004730">
    <property type="term" value="F:pseudouridylate synthase activity"/>
    <property type="evidence" value="ECO:0007669"/>
    <property type="project" value="InterPro"/>
</dbReference>
<evidence type="ECO:0000256" key="3">
    <source>
        <dbReference type="ARBA" id="ARBA00023211"/>
    </source>
</evidence>
<dbReference type="GO" id="GO:0005737">
    <property type="term" value="C:cytoplasm"/>
    <property type="evidence" value="ECO:0007669"/>
    <property type="project" value="TreeGrafter"/>
</dbReference>
<sequence>MEKELIKFSENIEKALKERKPIVGLETTIISHGMPYPENVKTAMEVEKIIKDNGCEPMTIGIVDGKIKCGLSNYEIKMFGSSDNISKCTERDISSSIKNKLNSALTVGACLYVMDKLGIEVLVTGGIGGVSRSAFKDFDVSADLVALSSCNNIVVCSGMKAFMGIKETLEYLETNSVLVSVYNSETLPLFYSRSSKIKAENVIRNHKEIIDIFKINKQMGLEKSILLCNPIDEEYSIDLNYLEDIINKSITNSEKNGIFGKDLTPFILNDISKQTGGKTLASNIELIKSNA</sequence>
<keyword evidence="1" id="KW-0479">Metal-binding</keyword>